<dbReference type="RefSeq" id="WP_132620115.1">
    <property type="nucleotide sequence ID" value="NZ_SMKQ01000182.1"/>
</dbReference>
<evidence type="ECO:0000256" key="3">
    <source>
        <dbReference type="ARBA" id="ARBA00022723"/>
    </source>
</evidence>
<dbReference type="AlphaFoldDB" id="A0A4R4Y2P2"/>
<reference evidence="8 9" key="1">
    <citation type="submission" date="2019-03" db="EMBL/GenBank/DDBJ databases">
        <title>Draft genome sequences of novel Actinobacteria.</title>
        <authorList>
            <person name="Sahin N."/>
            <person name="Ay H."/>
            <person name="Saygin H."/>
        </authorList>
    </citation>
    <scope>NUCLEOTIDE SEQUENCE [LARGE SCALE GENOMIC DNA]</scope>
    <source>
        <strain evidence="8 9">CH32</strain>
    </source>
</reference>
<dbReference type="Gene3D" id="3.40.1050.10">
    <property type="entry name" value="Carbonic anhydrase"/>
    <property type="match status" value="1"/>
</dbReference>
<dbReference type="Pfam" id="PF00484">
    <property type="entry name" value="Pro_CA"/>
    <property type="match status" value="1"/>
</dbReference>
<comment type="catalytic activity">
    <reaction evidence="6">
        <text>hydrogencarbonate + H(+) = CO2 + H2O</text>
        <dbReference type="Rhea" id="RHEA:10748"/>
        <dbReference type="ChEBI" id="CHEBI:15377"/>
        <dbReference type="ChEBI" id="CHEBI:15378"/>
        <dbReference type="ChEBI" id="CHEBI:16526"/>
        <dbReference type="ChEBI" id="CHEBI:17544"/>
        <dbReference type="EC" id="4.2.1.1"/>
    </reaction>
</comment>
<comment type="caution">
    <text evidence="8">The sequence shown here is derived from an EMBL/GenBank/DDBJ whole genome shotgun (WGS) entry which is preliminary data.</text>
</comment>
<keyword evidence="9" id="KW-1185">Reference proteome</keyword>
<evidence type="ECO:0000256" key="4">
    <source>
        <dbReference type="ARBA" id="ARBA00022833"/>
    </source>
</evidence>
<evidence type="ECO:0000256" key="5">
    <source>
        <dbReference type="ARBA" id="ARBA00024993"/>
    </source>
</evidence>
<evidence type="ECO:0000256" key="2">
    <source>
        <dbReference type="ARBA" id="ARBA00012925"/>
    </source>
</evidence>
<dbReference type="CDD" id="cd03379">
    <property type="entry name" value="beta_CA_cladeD"/>
    <property type="match status" value="1"/>
</dbReference>
<dbReference type="GO" id="GO:0004089">
    <property type="term" value="F:carbonate dehydratase activity"/>
    <property type="evidence" value="ECO:0007669"/>
    <property type="project" value="UniProtKB-EC"/>
</dbReference>
<comment type="function">
    <text evidence="5">Catalyzes the reversible hydration of carbon dioxide to form bicarbonate.</text>
</comment>
<feature type="binding site" evidence="7">
    <location>
        <position position="36"/>
    </location>
    <ligand>
        <name>Zn(2+)</name>
        <dbReference type="ChEBI" id="CHEBI:29105"/>
    </ligand>
</feature>
<sequence length="164" mass="17597">MSAFDDLYEANEKFAASFGSSGLTGRAARGLAVVTCMDSRIDPLGLLGLRPGDAKILRNAGARVTDDVLRTLVLAVYVLGVERVLLMPHTDCGMAKVSDADVHGLAAARGVDTRSLDFHTILDQDDALRHDLTRIRTTPFLPQGMPVAGAIYDVRTGRLQPSPH</sequence>
<name>A0A4R4Y2P2_9ACTN</name>
<keyword evidence="3 7" id="KW-0479">Metal-binding</keyword>
<comment type="similarity">
    <text evidence="1">Belongs to the beta-class carbonic anhydrase family.</text>
</comment>
<dbReference type="SUPFAM" id="SSF53056">
    <property type="entry name" value="beta-carbonic anhydrase, cab"/>
    <property type="match status" value="1"/>
</dbReference>
<evidence type="ECO:0000256" key="7">
    <source>
        <dbReference type="PIRSR" id="PIRSR601765-1"/>
    </source>
</evidence>
<proteinExistence type="inferred from homology"/>
<dbReference type="InterPro" id="IPR001765">
    <property type="entry name" value="Carbonic_anhydrase"/>
</dbReference>
<dbReference type="GO" id="GO:0008270">
    <property type="term" value="F:zinc ion binding"/>
    <property type="evidence" value="ECO:0007669"/>
    <property type="project" value="InterPro"/>
</dbReference>
<evidence type="ECO:0000256" key="1">
    <source>
        <dbReference type="ARBA" id="ARBA00006217"/>
    </source>
</evidence>
<feature type="binding site" evidence="7">
    <location>
        <position position="89"/>
    </location>
    <ligand>
        <name>Zn(2+)</name>
        <dbReference type="ChEBI" id="CHEBI:29105"/>
    </ligand>
</feature>
<dbReference type="EMBL" id="SMKQ01000182">
    <property type="protein sequence ID" value="TDD37960.1"/>
    <property type="molecule type" value="Genomic_DNA"/>
</dbReference>
<feature type="binding site" evidence="7">
    <location>
        <position position="92"/>
    </location>
    <ligand>
        <name>Zn(2+)</name>
        <dbReference type="ChEBI" id="CHEBI:29105"/>
    </ligand>
</feature>
<evidence type="ECO:0000313" key="8">
    <source>
        <dbReference type="EMBL" id="TDD37960.1"/>
    </source>
</evidence>
<gene>
    <name evidence="8" type="ORF">E1286_36720</name>
</gene>
<dbReference type="Proteomes" id="UP000295302">
    <property type="component" value="Unassembled WGS sequence"/>
</dbReference>
<keyword evidence="4 7" id="KW-0862">Zinc</keyword>
<dbReference type="PANTHER" id="PTHR43175">
    <property type="entry name" value="CARBONIC ANHYDRASE"/>
    <property type="match status" value="1"/>
</dbReference>
<evidence type="ECO:0000256" key="6">
    <source>
        <dbReference type="ARBA" id="ARBA00048348"/>
    </source>
</evidence>
<accession>A0A4R4Y2P2</accession>
<comment type="cofactor">
    <cofactor evidence="7">
        <name>Zn(2+)</name>
        <dbReference type="ChEBI" id="CHEBI:29105"/>
    </cofactor>
    <text evidence="7">Binds 1 zinc ion per subunit.</text>
</comment>
<dbReference type="SMART" id="SM00947">
    <property type="entry name" value="Pro_CA"/>
    <property type="match status" value="1"/>
</dbReference>
<organism evidence="8 9">
    <name type="scientific">Nonomuraea terrae</name>
    <dbReference type="NCBI Taxonomy" id="2530383"/>
    <lineage>
        <taxon>Bacteria</taxon>
        <taxon>Bacillati</taxon>
        <taxon>Actinomycetota</taxon>
        <taxon>Actinomycetes</taxon>
        <taxon>Streptosporangiales</taxon>
        <taxon>Streptosporangiaceae</taxon>
        <taxon>Nonomuraea</taxon>
    </lineage>
</organism>
<evidence type="ECO:0000313" key="9">
    <source>
        <dbReference type="Proteomes" id="UP000295302"/>
    </source>
</evidence>
<dbReference type="OrthoDB" id="8968066at2"/>
<dbReference type="InterPro" id="IPR036874">
    <property type="entry name" value="Carbonic_anhydrase_sf"/>
</dbReference>
<protein>
    <recommendedName>
        <fullName evidence="2">carbonic anhydrase</fullName>
        <ecNumber evidence="2">4.2.1.1</ecNumber>
    </recommendedName>
</protein>
<dbReference type="EC" id="4.2.1.1" evidence="2"/>
<feature type="binding site" evidence="7">
    <location>
        <position position="38"/>
    </location>
    <ligand>
        <name>Zn(2+)</name>
        <dbReference type="ChEBI" id="CHEBI:29105"/>
    </ligand>
</feature>
<dbReference type="PANTHER" id="PTHR43175:SF3">
    <property type="entry name" value="CARBON DISULFIDE HYDROLASE"/>
    <property type="match status" value="1"/>
</dbReference>